<dbReference type="OrthoDB" id="9771846at2"/>
<dbReference type="Proteomes" id="UP000290819">
    <property type="component" value="Unassembled WGS sequence"/>
</dbReference>
<sequence>MPHPVGQLVDIGGVSVLSSDIEEFVARFDASMAAQQPMKVAFLNANLFNFTRSDPFVLHILREFTVLNDGVGLNLASAILKGAVFPANMNGTDLIPAVLSMTTHRLRIFLVGSRPSSVQRASEVIAAMWPRHTIVGCQDGYYEQAEEDEIVERIKSSNPDLVLVGLGNPRQEVWIAKHIPYACPRGFAVGGLFDFVSGAVPRAPAVLRALSLEWLFRLLYEPLRLWRRYLLGIPVFIARVTGEALGRATRWGKRIWP</sequence>
<proteinExistence type="predicted"/>
<evidence type="ECO:0008006" key="5">
    <source>
        <dbReference type="Google" id="ProtNLM"/>
    </source>
</evidence>
<accession>A0A4Q1V764</accession>
<gene>
    <name evidence="3" type="ORF">B5V03_15680</name>
</gene>
<keyword evidence="1" id="KW-0328">Glycosyltransferase</keyword>
<reference evidence="3 4" key="1">
    <citation type="submission" date="2017-03" db="EMBL/GenBank/DDBJ databases">
        <authorList>
            <person name="Safronova V.I."/>
            <person name="Sazanova A.L."/>
            <person name="Chirak E.R."/>
        </authorList>
    </citation>
    <scope>NUCLEOTIDE SEQUENCE [LARGE SCALE GENOMIC DNA]</scope>
    <source>
        <strain evidence="3 4">Opo-243</strain>
    </source>
</reference>
<evidence type="ECO:0000313" key="4">
    <source>
        <dbReference type="Proteomes" id="UP000290819"/>
    </source>
</evidence>
<evidence type="ECO:0000256" key="2">
    <source>
        <dbReference type="ARBA" id="ARBA00022679"/>
    </source>
</evidence>
<dbReference type="EMBL" id="MZXW01000017">
    <property type="protein sequence ID" value="RXT47711.1"/>
    <property type="molecule type" value="Genomic_DNA"/>
</dbReference>
<evidence type="ECO:0000256" key="1">
    <source>
        <dbReference type="ARBA" id="ARBA00022676"/>
    </source>
</evidence>
<organism evidence="3 4">
    <name type="scientific">Bradyrhizobium betae</name>
    <dbReference type="NCBI Taxonomy" id="244734"/>
    <lineage>
        <taxon>Bacteria</taxon>
        <taxon>Pseudomonadati</taxon>
        <taxon>Pseudomonadota</taxon>
        <taxon>Alphaproteobacteria</taxon>
        <taxon>Hyphomicrobiales</taxon>
        <taxon>Nitrobacteraceae</taxon>
        <taxon>Bradyrhizobium</taxon>
    </lineage>
</organism>
<keyword evidence="4" id="KW-1185">Reference proteome</keyword>
<dbReference type="GO" id="GO:0016758">
    <property type="term" value="F:hexosyltransferase activity"/>
    <property type="evidence" value="ECO:0007669"/>
    <property type="project" value="TreeGrafter"/>
</dbReference>
<evidence type="ECO:0000313" key="3">
    <source>
        <dbReference type="EMBL" id="RXT47711.1"/>
    </source>
</evidence>
<comment type="caution">
    <text evidence="3">The sequence shown here is derived from an EMBL/GenBank/DDBJ whole genome shotgun (WGS) entry which is preliminary data.</text>
</comment>
<dbReference type="AlphaFoldDB" id="A0A4Q1V764"/>
<name>A0A4Q1V764_9BRAD</name>
<dbReference type="CDD" id="cd06533">
    <property type="entry name" value="Glyco_transf_WecG_TagA"/>
    <property type="match status" value="1"/>
</dbReference>
<dbReference type="InterPro" id="IPR004629">
    <property type="entry name" value="WecG_TagA_CpsF"/>
</dbReference>
<keyword evidence="2" id="KW-0808">Transferase</keyword>
<dbReference type="PANTHER" id="PTHR34136:SF1">
    <property type="entry name" value="UDP-N-ACETYL-D-MANNOSAMINURONIC ACID TRANSFERASE"/>
    <property type="match status" value="1"/>
</dbReference>
<dbReference type="Pfam" id="PF03808">
    <property type="entry name" value="Glyco_tran_WecG"/>
    <property type="match status" value="1"/>
</dbReference>
<dbReference type="PANTHER" id="PTHR34136">
    <property type="match status" value="1"/>
</dbReference>
<protein>
    <recommendedName>
        <fullName evidence="5">WecB/TagA/CpsF family glycosyltransferase</fullName>
    </recommendedName>
</protein>
<dbReference type="NCBIfam" id="TIGR00696">
    <property type="entry name" value="wecG_tagA_cpsF"/>
    <property type="match status" value="1"/>
</dbReference>